<accession>A0A7G9RIV5</accession>
<dbReference type="Gene3D" id="3.40.50.1820">
    <property type="entry name" value="alpha/beta hydrolase"/>
    <property type="match status" value="1"/>
</dbReference>
<dbReference type="SUPFAM" id="SSF53474">
    <property type="entry name" value="alpha/beta-Hydrolases"/>
    <property type="match status" value="1"/>
</dbReference>
<evidence type="ECO:0000259" key="3">
    <source>
        <dbReference type="Pfam" id="PF20434"/>
    </source>
</evidence>
<organism evidence="4 5">
    <name type="scientific">Diaphorobacter ruginosibacter</name>
    <dbReference type="NCBI Taxonomy" id="1715720"/>
    <lineage>
        <taxon>Bacteria</taxon>
        <taxon>Pseudomonadati</taxon>
        <taxon>Pseudomonadota</taxon>
        <taxon>Betaproteobacteria</taxon>
        <taxon>Burkholderiales</taxon>
        <taxon>Comamonadaceae</taxon>
        <taxon>Diaphorobacter</taxon>
    </lineage>
</organism>
<evidence type="ECO:0000256" key="2">
    <source>
        <dbReference type="SAM" id="MobiDB-lite"/>
    </source>
</evidence>
<dbReference type="EMBL" id="CP060714">
    <property type="protein sequence ID" value="QNN55530.1"/>
    <property type="molecule type" value="Genomic_DNA"/>
</dbReference>
<reference evidence="4 5" key="1">
    <citation type="submission" date="2020-08" db="EMBL/GenBank/DDBJ databases">
        <title>Genome sequence of Diaphorobacter ruginosibacter DSM 27467T.</title>
        <authorList>
            <person name="Hyun D.-W."/>
            <person name="Bae J.-W."/>
        </authorList>
    </citation>
    <scope>NUCLEOTIDE SEQUENCE [LARGE SCALE GENOMIC DNA]</scope>
    <source>
        <strain evidence="4 5">DSM 27467</strain>
    </source>
</reference>
<feature type="domain" description="BD-FAE-like" evidence="3">
    <location>
        <begin position="163"/>
        <end position="209"/>
    </location>
</feature>
<evidence type="ECO:0000313" key="5">
    <source>
        <dbReference type="Proteomes" id="UP000515811"/>
    </source>
</evidence>
<evidence type="ECO:0000313" key="4">
    <source>
        <dbReference type="EMBL" id="QNN55530.1"/>
    </source>
</evidence>
<keyword evidence="1 4" id="KW-0378">Hydrolase</keyword>
<name>A0A7G9RIV5_9BURK</name>
<feature type="domain" description="BD-FAE-like" evidence="3">
    <location>
        <begin position="52"/>
        <end position="124"/>
    </location>
</feature>
<dbReference type="AlphaFoldDB" id="A0A7G9RIV5"/>
<dbReference type="Pfam" id="PF20434">
    <property type="entry name" value="BD-FAE"/>
    <property type="match status" value="2"/>
</dbReference>
<feature type="region of interest" description="Disordered" evidence="2">
    <location>
        <begin position="1"/>
        <end position="21"/>
    </location>
</feature>
<dbReference type="PANTHER" id="PTHR48081">
    <property type="entry name" value="AB HYDROLASE SUPERFAMILY PROTEIN C4A8.06C"/>
    <property type="match status" value="1"/>
</dbReference>
<dbReference type="RefSeq" id="WP_187595803.1">
    <property type="nucleotide sequence ID" value="NZ_CP060714.1"/>
</dbReference>
<dbReference type="InterPro" id="IPR050300">
    <property type="entry name" value="GDXG_lipolytic_enzyme"/>
</dbReference>
<keyword evidence="5" id="KW-1185">Reference proteome</keyword>
<dbReference type="InterPro" id="IPR029058">
    <property type="entry name" value="AB_hydrolase_fold"/>
</dbReference>
<sequence length="312" mass="33403">MQYMNPAASSQADLGSNTGRNRGGVTILRGIPYGSAIVGWSSPAPARRTLAMDVYLPHGPSSSPRPAIVMAFGGAFHRGCKEDDSFEAEGKNTSVAEYCNRFAQRGYVAASIDYRLVPEDPSPGDTPVVRRPQDIPTSRVSYVRKVMGLPPATPAMLWAGIEAASDDMRDAIAFLHAKAGEWNIDPRRVAAGGFSAGARTALNAAFGEKARVAAVISLSGYIDVRDLRAHGLTGNSAPPVLLVNGSRDLDYIIRNMPDLTTCMNDLGIRHEHWVVKDAGHFYPRTAAADRCGGQPAECSVEDAMARFLDATL</sequence>
<dbReference type="KEGG" id="drg:H9K76_12750"/>
<dbReference type="PANTHER" id="PTHR48081:SF8">
    <property type="entry name" value="ALPHA_BETA HYDROLASE FOLD-3 DOMAIN-CONTAINING PROTEIN-RELATED"/>
    <property type="match status" value="1"/>
</dbReference>
<dbReference type="InterPro" id="IPR049492">
    <property type="entry name" value="BD-FAE-like_dom"/>
</dbReference>
<evidence type="ECO:0000256" key="1">
    <source>
        <dbReference type="ARBA" id="ARBA00022801"/>
    </source>
</evidence>
<proteinExistence type="predicted"/>
<dbReference type="Proteomes" id="UP000515811">
    <property type="component" value="Chromosome"/>
</dbReference>
<feature type="compositionally biased region" description="Polar residues" evidence="2">
    <location>
        <begin position="7"/>
        <end position="20"/>
    </location>
</feature>
<dbReference type="GO" id="GO:0016787">
    <property type="term" value="F:hydrolase activity"/>
    <property type="evidence" value="ECO:0007669"/>
    <property type="project" value="UniProtKB-KW"/>
</dbReference>
<gene>
    <name evidence="4" type="ORF">H9K76_12750</name>
</gene>
<protein>
    <submittedName>
        <fullName evidence="4">Dienelactone hydrolase family protein</fullName>
    </submittedName>
</protein>